<evidence type="ECO:0000313" key="2">
    <source>
        <dbReference type="Proteomes" id="UP000032405"/>
    </source>
</evidence>
<evidence type="ECO:0000313" key="1">
    <source>
        <dbReference type="EMBL" id="AJQ20934.1"/>
    </source>
</evidence>
<gene>
    <name evidence="1" type="primary">115</name>
    <name evidence="1" type="ORF">DET7_115</name>
</gene>
<protein>
    <submittedName>
        <fullName evidence="1">Uncharacterized protein</fullName>
    </submittedName>
</protein>
<proteinExistence type="predicted"/>
<dbReference type="RefSeq" id="YP_009140292.1">
    <property type="nucleotide sequence ID" value="NC_027119.1"/>
</dbReference>
<keyword evidence="2" id="KW-1185">Reference proteome</keyword>
<dbReference type="GeneID" id="24366660"/>
<dbReference type="Proteomes" id="UP000032405">
    <property type="component" value="Segment"/>
</dbReference>
<accession>A0A0C5PI12</accession>
<sequence>MSDVAFIADLIRAAQQVCQSGETSLKLTTEQTLEFYKNRRHWGKNVKIHCEPGELVQLDLPSFPLPVQTNTQEYYNVEGVDIIPKFGFHSIVYFFLRRLGTSIGPLGSRH</sequence>
<reference evidence="1 2" key="1">
    <citation type="journal article" date="2015" name="Genome Announc.">
        <title>Genome Sequence of Salmonella enterica Phage Det7.</title>
        <authorList>
            <person name="Casjens S.R."/>
            <person name="Jacobs-Sera D."/>
            <person name="Hatfull G.F."/>
            <person name="Hendrix R.W."/>
        </authorList>
    </citation>
    <scope>NUCLEOTIDE SEQUENCE [LARGE SCALE GENOMIC DNA]</scope>
</reference>
<organism evidence="1 2">
    <name type="scientific">Salmonella phage Det7</name>
    <dbReference type="NCBI Taxonomy" id="454798"/>
    <lineage>
        <taxon>Viruses</taxon>
        <taxon>Duplodnaviria</taxon>
        <taxon>Heunggongvirae</taxon>
        <taxon>Uroviricota</taxon>
        <taxon>Caudoviricetes</taxon>
        <taxon>Pantevenvirales</taxon>
        <taxon>Ackermannviridae</taxon>
        <taxon>Cvivirinae</taxon>
        <taxon>Kuttervirus</taxon>
        <taxon>Kuttervirus Det7</taxon>
    </lineage>
</organism>
<dbReference type="KEGG" id="vg:24366660"/>
<dbReference type="EMBL" id="KP797973">
    <property type="protein sequence ID" value="AJQ20934.1"/>
    <property type="molecule type" value="Genomic_DNA"/>
</dbReference>
<name>A0A0C5PI12_9CAUD</name>